<accession>A0A9P8BSZ5</accession>
<sequence>MDLRFIGLGSLVEAGKAAGADMAVEAGLIQTSTVQVKAGVAERADVANAVVACLRGPARQACKVKRRCQDVFGSIPLKDLISKAPVTSYSGASTASSGKTPRASVVGHSVMEFITRLKQMKILEPRDQPLMKEDPDYTSINLKAVVGPAQRVSKRKCSDGSMQGDSSVQQGKKRKAVTEPKPRMSQPRGSRKNSQVKDTIIDNGYYCPATP</sequence>
<evidence type="ECO:0000313" key="2">
    <source>
        <dbReference type="EMBL" id="KAG9067689.1"/>
    </source>
</evidence>
<name>A0A9P8BSZ5_9FUNG</name>
<keyword evidence="3" id="KW-1185">Reference proteome</keyword>
<evidence type="ECO:0000313" key="3">
    <source>
        <dbReference type="Proteomes" id="UP000707451"/>
    </source>
</evidence>
<feature type="compositionally biased region" description="Polar residues" evidence="1">
    <location>
        <begin position="160"/>
        <end position="170"/>
    </location>
</feature>
<reference evidence="2" key="1">
    <citation type="submission" date="2021-06" db="EMBL/GenBank/DDBJ databases">
        <title>Genome Sequence of Mortierella hyaline Strain SCG-10, a Cold-Adapted, Nitrate-Reducing Fungus Isolated from Soil in Minnesota, USA.</title>
        <authorList>
            <person name="Aldossari N."/>
        </authorList>
    </citation>
    <scope>NUCLEOTIDE SEQUENCE</scope>
    <source>
        <strain evidence="2">SCG-10</strain>
    </source>
</reference>
<feature type="region of interest" description="Disordered" evidence="1">
    <location>
        <begin position="151"/>
        <end position="211"/>
    </location>
</feature>
<gene>
    <name evidence="2" type="ORF">KI688_011276</name>
</gene>
<protein>
    <submittedName>
        <fullName evidence="2">Uncharacterized protein</fullName>
    </submittedName>
</protein>
<proteinExistence type="predicted"/>
<dbReference type="OrthoDB" id="10595137at2759"/>
<organism evidence="2 3">
    <name type="scientific">Linnemannia hyalina</name>
    <dbReference type="NCBI Taxonomy" id="64524"/>
    <lineage>
        <taxon>Eukaryota</taxon>
        <taxon>Fungi</taxon>
        <taxon>Fungi incertae sedis</taxon>
        <taxon>Mucoromycota</taxon>
        <taxon>Mortierellomycotina</taxon>
        <taxon>Mortierellomycetes</taxon>
        <taxon>Mortierellales</taxon>
        <taxon>Mortierellaceae</taxon>
        <taxon>Linnemannia</taxon>
    </lineage>
</organism>
<dbReference type="Proteomes" id="UP000707451">
    <property type="component" value="Unassembled WGS sequence"/>
</dbReference>
<comment type="caution">
    <text evidence="2">The sequence shown here is derived from an EMBL/GenBank/DDBJ whole genome shotgun (WGS) entry which is preliminary data.</text>
</comment>
<dbReference type="EMBL" id="JAHRHY010000007">
    <property type="protein sequence ID" value="KAG9067689.1"/>
    <property type="molecule type" value="Genomic_DNA"/>
</dbReference>
<evidence type="ECO:0000256" key="1">
    <source>
        <dbReference type="SAM" id="MobiDB-lite"/>
    </source>
</evidence>
<dbReference type="AlphaFoldDB" id="A0A9P8BSZ5"/>